<protein>
    <recommendedName>
        <fullName evidence="3">histidine kinase</fullName>
        <ecNumber evidence="3">2.7.13.3</ecNumber>
    </recommendedName>
</protein>
<dbReference type="RefSeq" id="WP_002849804.1">
    <property type="nucleotide sequence ID" value="NZ_ADKM02000080.1"/>
</dbReference>
<dbReference type="SUPFAM" id="SSF55874">
    <property type="entry name" value="ATPase domain of HSP90 chaperone/DNA topoisomerase II/histidine kinase"/>
    <property type="match status" value="1"/>
</dbReference>
<dbReference type="PANTHER" id="PTHR45453">
    <property type="entry name" value="PHOSPHATE REGULON SENSOR PROTEIN PHOR"/>
    <property type="match status" value="1"/>
</dbReference>
<dbReference type="Pfam" id="PF02518">
    <property type="entry name" value="HATPase_c"/>
    <property type="match status" value="1"/>
</dbReference>
<dbReference type="SUPFAM" id="SSF47384">
    <property type="entry name" value="Homodimeric domain of signal transducing histidine kinase"/>
    <property type="match status" value="1"/>
</dbReference>
<dbReference type="EMBL" id="ADKM02000080">
    <property type="protein sequence ID" value="EGC03077.1"/>
    <property type="molecule type" value="Genomic_DNA"/>
</dbReference>
<evidence type="ECO:0000256" key="7">
    <source>
        <dbReference type="ARBA" id="ARBA00023012"/>
    </source>
</evidence>
<dbReference type="OrthoDB" id="9773956at2"/>
<proteinExistence type="predicted"/>
<comment type="subcellular location">
    <subcellularLocation>
        <location evidence="2">Membrane</location>
    </subcellularLocation>
</comment>
<feature type="domain" description="Histidine kinase" evidence="8">
    <location>
        <begin position="115"/>
        <end position="327"/>
    </location>
</feature>
<dbReference type="eggNOG" id="COG2205">
    <property type="taxonomic scope" value="Bacteria"/>
</dbReference>
<dbReference type="CDD" id="cd00075">
    <property type="entry name" value="HATPase"/>
    <property type="match status" value="1"/>
</dbReference>
<dbReference type="EC" id="2.7.13.3" evidence="3"/>
<dbReference type="GO" id="GO:0016036">
    <property type="term" value="P:cellular response to phosphate starvation"/>
    <property type="evidence" value="ECO:0007669"/>
    <property type="project" value="TreeGrafter"/>
</dbReference>
<dbReference type="Gene3D" id="1.10.287.130">
    <property type="match status" value="1"/>
</dbReference>
<sequence>MNTRTYIRLFAAAAAVITCLMLRTAAGCCAALGVLAAFLLVEGIVTDMRRKRRLTELTDYITRVQDDLSLAAPECSDEGLTGILQSEIYKVVALLREQYSAEKDRKEYMSDMLSDISHQIKTPLTAIQLMTELLEQSDLDAEKRMQYAEKIDSQVGRITWLIRNLLTLSQLEAGVLKMKPTAVGLSELMGDIRTSLEIMAEVRGVTLEFEMPDAEIDADRHWLREALMNIIKNCIEHTDEGGYVRVNGTQNNICTELTIEDNGSGISEKDLPHIFERFYKADNSSPQSVGIGLALAKNIINAHSGIIAVSSTKGKGTVFTVKLYTVF</sequence>
<dbReference type="InterPro" id="IPR036890">
    <property type="entry name" value="HATPase_C_sf"/>
</dbReference>
<name>E9SCC6_RUMAL</name>
<keyword evidence="6 9" id="KW-0418">Kinase</keyword>
<organism evidence="9 10">
    <name type="scientific">Ruminococcus albus 8</name>
    <dbReference type="NCBI Taxonomy" id="246199"/>
    <lineage>
        <taxon>Bacteria</taxon>
        <taxon>Bacillati</taxon>
        <taxon>Bacillota</taxon>
        <taxon>Clostridia</taxon>
        <taxon>Eubacteriales</taxon>
        <taxon>Oscillospiraceae</taxon>
        <taxon>Ruminococcus</taxon>
    </lineage>
</organism>
<dbReference type="SMART" id="SM00387">
    <property type="entry name" value="HATPase_c"/>
    <property type="match status" value="1"/>
</dbReference>
<dbReference type="InterPro" id="IPR003594">
    <property type="entry name" value="HATPase_dom"/>
</dbReference>
<evidence type="ECO:0000256" key="5">
    <source>
        <dbReference type="ARBA" id="ARBA00022679"/>
    </source>
</evidence>
<dbReference type="GO" id="GO:0000155">
    <property type="term" value="F:phosphorelay sensor kinase activity"/>
    <property type="evidence" value="ECO:0007669"/>
    <property type="project" value="InterPro"/>
</dbReference>
<dbReference type="PROSITE" id="PS50109">
    <property type="entry name" value="HIS_KIN"/>
    <property type="match status" value="1"/>
</dbReference>
<dbReference type="CDD" id="cd00082">
    <property type="entry name" value="HisKA"/>
    <property type="match status" value="1"/>
</dbReference>
<evidence type="ECO:0000256" key="6">
    <source>
        <dbReference type="ARBA" id="ARBA00022777"/>
    </source>
</evidence>
<dbReference type="GO" id="GO:0004721">
    <property type="term" value="F:phosphoprotein phosphatase activity"/>
    <property type="evidence" value="ECO:0007669"/>
    <property type="project" value="TreeGrafter"/>
</dbReference>
<dbReference type="Gene3D" id="3.30.565.10">
    <property type="entry name" value="Histidine kinase-like ATPase, C-terminal domain"/>
    <property type="match status" value="1"/>
</dbReference>
<dbReference type="STRING" id="246199.CUS_5839"/>
<dbReference type="Pfam" id="PF00512">
    <property type="entry name" value="HisKA"/>
    <property type="match status" value="1"/>
</dbReference>
<gene>
    <name evidence="9" type="ORF">CUS_5839</name>
</gene>
<dbReference type="AlphaFoldDB" id="E9SCC6"/>
<keyword evidence="4" id="KW-0597">Phosphoprotein</keyword>
<dbReference type="InterPro" id="IPR050351">
    <property type="entry name" value="BphY/WalK/GraS-like"/>
</dbReference>
<dbReference type="InterPro" id="IPR005467">
    <property type="entry name" value="His_kinase_dom"/>
</dbReference>
<keyword evidence="10" id="KW-1185">Reference proteome</keyword>
<comment type="caution">
    <text evidence="9">The sequence shown here is derived from an EMBL/GenBank/DDBJ whole genome shotgun (WGS) entry which is preliminary data.</text>
</comment>
<accession>E9SCC6</accession>
<dbReference type="InterPro" id="IPR003661">
    <property type="entry name" value="HisK_dim/P_dom"/>
</dbReference>
<evidence type="ECO:0000313" key="9">
    <source>
        <dbReference type="EMBL" id="EGC03077.1"/>
    </source>
</evidence>
<dbReference type="PRINTS" id="PR00344">
    <property type="entry name" value="BCTRLSENSOR"/>
</dbReference>
<evidence type="ECO:0000256" key="1">
    <source>
        <dbReference type="ARBA" id="ARBA00000085"/>
    </source>
</evidence>
<evidence type="ECO:0000256" key="4">
    <source>
        <dbReference type="ARBA" id="ARBA00022553"/>
    </source>
</evidence>
<evidence type="ECO:0000313" key="10">
    <source>
        <dbReference type="Proteomes" id="UP000004259"/>
    </source>
</evidence>
<dbReference type="Proteomes" id="UP000004259">
    <property type="component" value="Unassembled WGS sequence"/>
</dbReference>
<dbReference type="InterPro" id="IPR036097">
    <property type="entry name" value="HisK_dim/P_sf"/>
</dbReference>
<dbReference type="GO" id="GO:0005886">
    <property type="term" value="C:plasma membrane"/>
    <property type="evidence" value="ECO:0007669"/>
    <property type="project" value="TreeGrafter"/>
</dbReference>
<keyword evidence="5" id="KW-0808">Transferase</keyword>
<dbReference type="PANTHER" id="PTHR45453:SF1">
    <property type="entry name" value="PHOSPHATE REGULON SENSOR PROTEIN PHOR"/>
    <property type="match status" value="1"/>
</dbReference>
<dbReference type="InterPro" id="IPR004358">
    <property type="entry name" value="Sig_transdc_His_kin-like_C"/>
</dbReference>
<comment type="catalytic activity">
    <reaction evidence="1">
        <text>ATP + protein L-histidine = ADP + protein N-phospho-L-histidine.</text>
        <dbReference type="EC" id="2.7.13.3"/>
    </reaction>
</comment>
<evidence type="ECO:0000259" key="8">
    <source>
        <dbReference type="PROSITE" id="PS50109"/>
    </source>
</evidence>
<evidence type="ECO:0000256" key="3">
    <source>
        <dbReference type="ARBA" id="ARBA00012438"/>
    </source>
</evidence>
<evidence type="ECO:0000256" key="2">
    <source>
        <dbReference type="ARBA" id="ARBA00004370"/>
    </source>
</evidence>
<reference evidence="9 10" key="1">
    <citation type="submission" date="2011-02" db="EMBL/GenBank/DDBJ databases">
        <authorList>
            <person name="Nelson K.E."/>
            <person name="Sutton G."/>
            <person name="Torralba M."/>
            <person name="Durkin S."/>
            <person name="Harkins D."/>
            <person name="Montgomery R."/>
            <person name="Ziemer C."/>
            <person name="Klaassens E."/>
            <person name="Ocuiv P."/>
            <person name="Morrison M."/>
        </authorList>
    </citation>
    <scope>NUCLEOTIDE SEQUENCE [LARGE SCALE GENOMIC DNA]</scope>
    <source>
        <strain evidence="9 10">8</strain>
    </source>
</reference>
<dbReference type="SMART" id="SM00388">
    <property type="entry name" value="HisKA"/>
    <property type="match status" value="1"/>
</dbReference>
<dbReference type="FunFam" id="3.30.565.10:FF:000006">
    <property type="entry name" value="Sensor histidine kinase WalK"/>
    <property type="match status" value="1"/>
</dbReference>
<keyword evidence="7" id="KW-0902">Two-component regulatory system</keyword>